<dbReference type="Proteomes" id="UP000261360">
    <property type="component" value="Unplaced"/>
</dbReference>
<dbReference type="RefSeq" id="XP_023263738.1">
    <property type="nucleotide sequence ID" value="XM_023407970.1"/>
</dbReference>
<accession>A0A3B4Y916</accession>
<dbReference type="OrthoDB" id="9972212at2759"/>
<dbReference type="RefSeq" id="XP_023263737.1">
    <property type="nucleotide sequence ID" value="XM_023407969.1"/>
</dbReference>
<name>A0A3B4Y916_SERLL</name>
<protein>
    <submittedName>
        <fullName evidence="2">Ciliary microtubule inner protein 5</fullName>
    </submittedName>
</protein>
<dbReference type="KEGG" id="slal:111656303"/>
<dbReference type="GeneID" id="111656303"/>
<dbReference type="CTD" id="130813"/>
<reference evidence="2" key="1">
    <citation type="submission" date="2025-08" db="UniProtKB">
        <authorList>
            <consortium name="Ensembl"/>
        </authorList>
    </citation>
    <scope>IDENTIFICATION</scope>
</reference>
<evidence type="ECO:0000313" key="3">
    <source>
        <dbReference type="Proteomes" id="UP000261360"/>
    </source>
</evidence>
<proteinExistence type="predicted"/>
<sequence>MDLSNVRRVSSAGYRLPERSNGTRPIATQPPADRTRYAKGDAVSLEQNPDKSDSVKQDRVWKELVWRERKGIKEWEKKWNFLKNYDQMGQPKSEEPLPSYVSLFSDRVPNTTNQMLGSRLSTPLGSELVKLDRLLLLSGSHHRRKQDPEMLPF</sequence>
<dbReference type="PANTHER" id="PTHR31909">
    <property type="entry name" value="CHROMOSOME 20 ORF85 FAMILY MEMBER"/>
    <property type="match status" value="1"/>
</dbReference>
<dbReference type="AlphaFoldDB" id="A0A3B4Y916"/>
<dbReference type="Pfam" id="PF14945">
    <property type="entry name" value="LLC1"/>
    <property type="match status" value="1"/>
</dbReference>
<evidence type="ECO:0000313" key="2">
    <source>
        <dbReference type="Ensembl" id="ENSSLDP00000019669.1"/>
    </source>
</evidence>
<dbReference type="Ensembl" id="ENSSLDT00000020329.1">
    <property type="protein sequence ID" value="ENSSLDP00000019669.1"/>
    <property type="gene ID" value="ENSSLDG00000015436.1"/>
</dbReference>
<evidence type="ECO:0000256" key="1">
    <source>
        <dbReference type="SAM" id="MobiDB-lite"/>
    </source>
</evidence>
<organism evidence="2 3">
    <name type="scientific">Seriola lalandi dorsalis</name>
    <dbReference type="NCBI Taxonomy" id="1841481"/>
    <lineage>
        <taxon>Eukaryota</taxon>
        <taxon>Metazoa</taxon>
        <taxon>Chordata</taxon>
        <taxon>Craniata</taxon>
        <taxon>Vertebrata</taxon>
        <taxon>Euteleostomi</taxon>
        <taxon>Actinopterygii</taxon>
        <taxon>Neopterygii</taxon>
        <taxon>Teleostei</taxon>
        <taxon>Neoteleostei</taxon>
        <taxon>Acanthomorphata</taxon>
        <taxon>Carangaria</taxon>
        <taxon>Carangiformes</taxon>
        <taxon>Carangidae</taxon>
        <taxon>Seriola</taxon>
    </lineage>
</organism>
<reference evidence="2" key="2">
    <citation type="submission" date="2025-09" db="UniProtKB">
        <authorList>
            <consortium name="Ensembl"/>
        </authorList>
    </citation>
    <scope>IDENTIFICATION</scope>
</reference>
<keyword evidence="3" id="KW-1185">Reference proteome</keyword>
<feature type="region of interest" description="Disordered" evidence="1">
    <location>
        <begin position="1"/>
        <end position="54"/>
    </location>
</feature>
<dbReference type="PANTHER" id="PTHR31909:SF2">
    <property type="entry name" value="RIKEN CDNA 2410004P03 GENE"/>
    <property type="match status" value="1"/>
</dbReference>
<dbReference type="InterPro" id="IPR020339">
    <property type="entry name" value="C20orf85-like"/>
</dbReference>
<dbReference type="GeneTree" id="ENSGT00940000154459"/>